<dbReference type="PROSITE" id="PS50097">
    <property type="entry name" value="BTB"/>
    <property type="match status" value="1"/>
</dbReference>
<reference evidence="2 3" key="1">
    <citation type="submission" date="2015-10" db="EMBL/GenBank/DDBJ databases">
        <title>Full genome of DAOMC 229536 Phialocephala scopiformis, a fungal endophyte of spruce producing the potent anti-insectan compound rugulosin.</title>
        <authorList>
            <consortium name="DOE Joint Genome Institute"/>
            <person name="Walker A.K."/>
            <person name="Frasz S.L."/>
            <person name="Seifert K.A."/>
            <person name="Miller J.D."/>
            <person name="Mondo S.J."/>
            <person name="Labutti K."/>
            <person name="Lipzen A."/>
            <person name="Dockter R."/>
            <person name="Kennedy M."/>
            <person name="Grigoriev I.V."/>
            <person name="Spatafora J.W."/>
        </authorList>
    </citation>
    <scope>NUCLEOTIDE SEQUENCE [LARGE SCALE GENOMIC DNA]</scope>
    <source>
        <strain evidence="2 3">CBS 120377</strain>
    </source>
</reference>
<dbReference type="KEGG" id="psco:LY89DRAFT_742986"/>
<dbReference type="InParanoid" id="A0A132B636"/>
<dbReference type="RefSeq" id="XP_018061709.1">
    <property type="nucleotide sequence ID" value="XM_018220904.1"/>
</dbReference>
<dbReference type="InterPro" id="IPR000210">
    <property type="entry name" value="BTB/POZ_dom"/>
</dbReference>
<gene>
    <name evidence="2" type="ORF">LY89DRAFT_742986</name>
</gene>
<organism evidence="2 3">
    <name type="scientific">Mollisia scopiformis</name>
    <name type="common">Conifer needle endophyte fungus</name>
    <name type="synonym">Phialocephala scopiformis</name>
    <dbReference type="NCBI Taxonomy" id="149040"/>
    <lineage>
        <taxon>Eukaryota</taxon>
        <taxon>Fungi</taxon>
        <taxon>Dikarya</taxon>
        <taxon>Ascomycota</taxon>
        <taxon>Pezizomycotina</taxon>
        <taxon>Leotiomycetes</taxon>
        <taxon>Helotiales</taxon>
        <taxon>Mollisiaceae</taxon>
        <taxon>Mollisia</taxon>
    </lineage>
</organism>
<dbReference type="EMBL" id="KQ947440">
    <property type="protein sequence ID" value="KUJ07354.1"/>
    <property type="molecule type" value="Genomic_DNA"/>
</dbReference>
<proteinExistence type="predicted"/>
<evidence type="ECO:0000313" key="2">
    <source>
        <dbReference type="EMBL" id="KUJ07354.1"/>
    </source>
</evidence>
<dbReference type="STRING" id="149040.A0A132B636"/>
<dbReference type="InterPro" id="IPR011333">
    <property type="entry name" value="SKP1/BTB/POZ_sf"/>
</dbReference>
<evidence type="ECO:0000259" key="1">
    <source>
        <dbReference type="PROSITE" id="PS50097"/>
    </source>
</evidence>
<keyword evidence="3" id="KW-1185">Reference proteome</keyword>
<dbReference type="Gene3D" id="3.30.710.10">
    <property type="entry name" value="Potassium Channel Kv1.1, Chain A"/>
    <property type="match status" value="1"/>
</dbReference>
<dbReference type="AlphaFoldDB" id="A0A132B636"/>
<accession>A0A132B636</accession>
<dbReference type="SUPFAM" id="SSF54695">
    <property type="entry name" value="POZ domain"/>
    <property type="match status" value="1"/>
</dbReference>
<sequence length="230" mass="25900">MDRTDLHCEEKQDDTCIRMDSGLTTQAYPSLSSTFWQKPHSRFVIVLVGADEVPFGIHKDVLCARSPFYGGELATLDQNGLELVCKLPDTDIEAFGCLQSFIYTGQVYRMKSGDSIPDFSVLFRAWKLAKTLKMAHLQTNLLDCMAVRHYQMASIPGVQIIKEAWEDTEEGCPLRIKLMDWMAEYMRDGNGAAKLAKRLPNEILSELCMLIARPPAKPTPESLAELLPRV</sequence>
<evidence type="ECO:0000313" key="3">
    <source>
        <dbReference type="Proteomes" id="UP000070700"/>
    </source>
</evidence>
<name>A0A132B636_MOLSC</name>
<protein>
    <recommendedName>
        <fullName evidence="1">BTB domain-containing protein</fullName>
    </recommendedName>
</protein>
<dbReference type="GeneID" id="28830630"/>
<dbReference type="Proteomes" id="UP000070700">
    <property type="component" value="Unassembled WGS sequence"/>
</dbReference>
<feature type="domain" description="BTB" evidence="1">
    <location>
        <begin position="42"/>
        <end position="111"/>
    </location>
</feature>
<dbReference type="OrthoDB" id="21449at2759"/>